<dbReference type="RefSeq" id="XP_008604304.1">
    <property type="nucleotide sequence ID" value="XM_008606082.1"/>
</dbReference>
<sequence>MASAARYKAAFDKHLQAQSYVYRTELSVPLAPAFALDGVDGPLAWPWTSTQEQQLTALYTSIIPAAKIAMLEMETWETYLDMKILPALQRSLYVNSPVRVVLSHLCIDSVGTTLAPTPEIPHVVGTLVVSLPSTYEGGELTFTNGTDTQVLTASREGVQLFASFNKITSAPITSGRRVVLVYALTCDAQSWEPPVTRDDVIEAFAAIANDPPSDIPCIALGTRMQMLSTYLLERIDKTLVDVLVATGGYDVALVGLEQYASYWYAFEDADGHWVHFDTRVTDYMSHEAWNVPRTVLSGLYATTVEHFVDSKGIGSDETVRPKTAILFWPKRFRVTIVGPSGAVSLLRAAFDHGQLDDLGLGLHDCMIGALTTFDNVIGRTNDDEKIAMFHLLLQYEDVELLQRFIRDTLCISSSQDTRPAQCIYTSLETFGWPTLLPAIEGFLARAANEGDANAICHLLASLAGLTSESDAVCPPLQQPYIGEFLKACWQTLLVEPNFWPGWTPTEHCILLDWYFDDVLPTRPGDNYLGQWLTPPLLLVVDSFVYSRRVGSPAALLAAPSTWHRLKYLPRALLAVTRLQPSLHQAPYTAAITMALTAQSKGGYLYADDIATLLQYMEVVGCFDAKLLTACRASSRNLTENVSAILMFVKRAPLSTATGALVTSFLLESARTLKYPHRNSADSSLTSSVADLLRALVFVSPEAALDCAAEWRSALPATLDAARDELYPLVETLQSQASGARFHALLKYLATECLDALVSGDALAPLPAFNDYAITNIELDAAHCDNCADVCSFLRTGNDTAMTIEMTLCVEIKLAVMRYPDQLELDSYYDGEGDYFILEKQTQSGMASKDAAEVHARREDVRWNDMQRVKQLNALLSALTRNTSGSKKKRRIQTA</sequence>
<dbReference type="Proteomes" id="UP000030762">
    <property type="component" value="Unassembled WGS sequence"/>
</dbReference>
<evidence type="ECO:0000313" key="2">
    <source>
        <dbReference type="Proteomes" id="UP000030762"/>
    </source>
</evidence>
<dbReference type="AlphaFoldDB" id="T0R7F8"/>
<name>T0R7F8_SAPDV</name>
<accession>T0R7F8</accession>
<dbReference type="InParanoid" id="T0R7F8"/>
<dbReference type="VEuPathDB" id="FungiDB:SDRG_00599"/>
<dbReference type="GeneID" id="19941326"/>
<dbReference type="OMA" id="ANGSECP"/>
<evidence type="ECO:0000313" key="1">
    <source>
        <dbReference type="EMBL" id="EQC42881.1"/>
    </source>
</evidence>
<protein>
    <submittedName>
        <fullName evidence="1">Uncharacterized protein</fullName>
    </submittedName>
</protein>
<keyword evidence="2" id="KW-1185">Reference proteome</keyword>
<dbReference type="EMBL" id="JH767132">
    <property type="protein sequence ID" value="EQC42881.1"/>
    <property type="molecule type" value="Genomic_DNA"/>
</dbReference>
<dbReference type="Gene3D" id="2.60.120.620">
    <property type="entry name" value="q2cbj1_9rhob like domain"/>
    <property type="match status" value="1"/>
</dbReference>
<dbReference type="OrthoDB" id="27483at2759"/>
<gene>
    <name evidence="1" type="ORF">SDRG_00599</name>
</gene>
<organism evidence="1 2">
    <name type="scientific">Saprolegnia diclina (strain VS20)</name>
    <dbReference type="NCBI Taxonomy" id="1156394"/>
    <lineage>
        <taxon>Eukaryota</taxon>
        <taxon>Sar</taxon>
        <taxon>Stramenopiles</taxon>
        <taxon>Oomycota</taxon>
        <taxon>Saprolegniomycetes</taxon>
        <taxon>Saprolegniales</taxon>
        <taxon>Saprolegniaceae</taxon>
        <taxon>Saprolegnia</taxon>
    </lineage>
</organism>
<reference evidence="1 2" key="1">
    <citation type="submission" date="2012-04" db="EMBL/GenBank/DDBJ databases">
        <title>The Genome Sequence of Saprolegnia declina VS20.</title>
        <authorList>
            <consortium name="The Broad Institute Genome Sequencing Platform"/>
            <person name="Russ C."/>
            <person name="Nusbaum C."/>
            <person name="Tyler B."/>
            <person name="van West P."/>
            <person name="Dieguez-Uribeondo J."/>
            <person name="de Bruijn I."/>
            <person name="Tripathy S."/>
            <person name="Jiang R."/>
            <person name="Young S.K."/>
            <person name="Zeng Q."/>
            <person name="Gargeya S."/>
            <person name="Fitzgerald M."/>
            <person name="Haas B."/>
            <person name="Abouelleil A."/>
            <person name="Alvarado L."/>
            <person name="Arachchi H.M."/>
            <person name="Berlin A."/>
            <person name="Chapman S.B."/>
            <person name="Goldberg J."/>
            <person name="Griggs A."/>
            <person name="Gujja S."/>
            <person name="Hansen M."/>
            <person name="Howarth C."/>
            <person name="Imamovic A."/>
            <person name="Larimer J."/>
            <person name="McCowen C."/>
            <person name="Montmayeur A."/>
            <person name="Murphy C."/>
            <person name="Neiman D."/>
            <person name="Pearson M."/>
            <person name="Priest M."/>
            <person name="Roberts A."/>
            <person name="Saif S."/>
            <person name="Shea T."/>
            <person name="Sisk P."/>
            <person name="Sykes S."/>
            <person name="Wortman J."/>
            <person name="Nusbaum C."/>
            <person name="Birren B."/>
        </authorList>
    </citation>
    <scope>NUCLEOTIDE SEQUENCE [LARGE SCALE GENOMIC DNA]</scope>
    <source>
        <strain evidence="1 2">VS20</strain>
    </source>
</reference>
<proteinExistence type="predicted"/>